<keyword evidence="5" id="KW-1185">Reference proteome</keyword>
<dbReference type="Proteomes" id="UP000515163">
    <property type="component" value="Unplaced"/>
</dbReference>
<feature type="disulfide bond" evidence="1">
    <location>
        <begin position="236"/>
        <end position="249"/>
    </location>
</feature>
<sequence>MSVRRTVFVALLLRVLSEVVAGKIRCKYDEFVVEDVVRKISCVPCKNCSVGEGLSPQCGSFIPYGTHIECKPCVSGVSYSSTYSIESCQPCGICVDHQKVLQKCNRTSNSICAENCDVGFYLSSVVGDCQECSWCCPDSDPSEHEAECKKDGVPIYKRCSVDESIRCSPRCTDRQYIIVANNLNQSCYDCPYCGVGQGLYPKCQSVLSSTKDSKCQQCIPGKTYSDTIDSSSCKPCKVCGVGKKIERSCNTTHDTLCGVCDRGFYNESIEGNKEVNCQHCSYCCGDDEDVIIPECKAQGLPKNRQCAYTKRALTKCVPAHKSLYKIVAIVLALIIILIGAIIGVYAYKVKCLGSKYGKLVSDESQMDSAQVVVLDKEAPSPESTPNNIEFRHSGIIVQCHDVGTGEILLRDLTVKICWNEHKHLPKRKEIYLSPLIQFHSPECEIETAITLDIPHSAYLQEENNTWKIKILKLALPIKPETEIELTELSGDPEIKVHPCSVTFTVKELAAYVVVGDPGDPQRAKKRMQCAVFGAVPKTGKTYSTMIYLLDDGESSLKKLQQDEKNEGRHLLKKLFCSLYPDVDAESVIDVAIKNVMEGWQQEDLSKKVIRCSEWLDSYQAIPNIKASFKHIDPQIRDFRCTFKLTFKDHVVEIPIFHFSEPEHIPIGIQPTDHHAPPDDLHISINESRTPMHSYQYQSLSSVPNEVLTNISQSVHQAIGEDHSRIVSVATKIFTADEVDSISKSDQPINSLIDLARNKSVTVADVHHALKEEGLESGMLLPFLHEENSTQLV</sequence>
<dbReference type="PANTHER" id="PTHR46605">
    <property type="entry name" value="TUMOR NECROSIS FACTOR RECEPTOR"/>
    <property type="match status" value="1"/>
</dbReference>
<dbReference type="InterPro" id="IPR001368">
    <property type="entry name" value="TNFR/NGFR_Cys_rich_reg"/>
</dbReference>
<evidence type="ECO:0000313" key="6">
    <source>
        <dbReference type="RefSeq" id="XP_031560093.1"/>
    </source>
</evidence>
<feature type="chain" id="PRO_5028366211" evidence="3">
    <location>
        <begin position="22"/>
        <end position="792"/>
    </location>
</feature>
<dbReference type="SUPFAM" id="SSF57586">
    <property type="entry name" value="TNF receptor-like"/>
    <property type="match status" value="1"/>
</dbReference>
<dbReference type="Pfam" id="PF00020">
    <property type="entry name" value="TNFR_c6"/>
    <property type="match status" value="2"/>
</dbReference>
<feature type="disulfide bond" evidence="1">
    <location>
        <begin position="239"/>
        <end position="257"/>
    </location>
</feature>
<protein>
    <submittedName>
        <fullName evidence="6">Uncharacterized protein LOC116296239</fullName>
    </submittedName>
</protein>
<feature type="disulfide bond" evidence="1">
    <location>
        <begin position="218"/>
        <end position="233"/>
    </location>
</feature>
<dbReference type="GO" id="GO:0005886">
    <property type="term" value="C:plasma membrane"/>
    <property type="evidence" value="ECO:0007669"/>
    <property type="project" value="TreeGrafter"/>
</dbReference>
<dbReference type="GeneID" id="116296239"/>
<evidence type="ECO:0000256" key="3">
    <source>
        <dbReference type="SAM" id="SignalP"/>
    </source>
</evidence>
<dbReference type="Gene3D" id="2.60.220.30">
    <property type="match status" value="1"/>
</dbReference>
<accession>A0A6P8HXG2</accession>
<organism evidence="5 6">
    <name type="scientific">Actinia tenebrosa</name>
    <name type="common">Australian red waratah sea anemone</name>
    <dbReference type="NCBI Taxonomy" id="6105"/>
    <lineage>
        <taxon>Eukaryota</taxon>
        <taxon>Metazoa</taxon>
        <taxon>Cnidaria</taxon>
        <taxon>Anthozoa</taxon>
        <taxon>Hexacorallia</taxon>
        <taxon>Actiniaria</taxon>
        <taxon>Actiniidae</taxon>
        <taxon>Actinia</taxon>
    </lineage>
</organism>
<proteinExistence type="predicted"/>
<dbReference type="PROSITE" id="PS00652">
    <property type="entry name" value="TNFR_NGFR_1"/>
    <property type="match status" value="2"/>
</dbReference>
<reference evidence="6" key="1">
    <citation type="submission" date="2025-08" db="UniProtKB">
        <authorList>
            <consortium name="RefSeq"/>
        </authorList>
    </citation>
    <scope>IDENTIFICATION</scope>
    <source>
        <tissue evidence="6">Tentacle</tissue>
    </source>
</reference>
<dbReference type="GO" id="GO:0048406">
    <property type="term" value="F:nerve growth factor binding"/>
    <property type="evidence" value="ECO:0007669"/>
    <property type="project" value="TreeGrafter"/>
</dbReference>
<dbReference type="RefSeq" id="XP_031560093.1">
    <property type="nucleotide sequence ID" value="XM_031704233.1"/>
</dbReference>
<keyword evidence="2" id="KW-1133">Transmembrane helix</keyword>
<dbReference type="InParanoid" id="A0A6P8HXG2"/>
<dbReference type="GO" id="GO:0007266">
    <property type="term" value="P:Rho protein signal transduction"/>
    <property type="evidence" value="ECO:0007669"/>
    <property type="project" value="TreeGrafter"/>
</dbReference>
<dbReference type="Gene3D" id="2.10.50.10">
    <property type="entry name" value="Tumor Necrosis Factor Receptor, subunit A, domain 2"/>
    <property type="match status" value="3"/>
</dbReference>
<feature type="disulfide bond" evidence="1">
    <location>
        <begin position="91"/>
        <end position="104"/>
    </location>
</feature>
<dbReference type="GO" id="GO:0005035">
    <property type="term" value="F:death receptor activity"/>
    <property type="evidence" value="ECO:0007669"/>
    <property type="project" value="TreeGrafter"/>
</dbReference>
<feature type="disulfide bond" evidence="1">
    <location>
        <begin position="73"/>
        <end position="88"/>
    </location>
</feature>
<dbReference type="KEGG" id="aten:116296239"/>
<feature type="domain" description="TNFR-Cys" evidence="4">
    <location>
        <begin position="217"/>
        <end position="257"/>
    </location>
</feature>
<keyword evidence="2" id="KW-0472">Membrane</keyword>
<dbReference type="OrthoDB" id="5979616at2759"/>
<name>A0A6P8HXG2_ACTTE</name>
<feature type="domain" description="TNFR-Cys" evidence="4">
    <location>
        <begin position="72"/>
        <end position="112"/>
    </location>
</feature>
<evidence type="ECO:0000256" key="2">
    <source>
        <dbReference type="SAM" id="Phobius"/>
    </source>
</evidence>
<feature type="disulfide bond" evidence="1">
    <location>
        <begin position="94"/>
        <end position="112"/>
    </location>
</feature>
<keyword evidence="1" id="KW-1015">Disulfide bond</keyword>
<keyword evidence="3" id="KW-0732">Signal</keyword>
<dbReference type="GO" id="GO:0009986">
    <property type="term" value="C:cell surface"/>
    <property type="evidence" value="ECO:0007669"/>
    <property type="project" value="TreeGrafter"/>
</dbReference>
<feature type="repeat" description="TNFR-Cys" evidence="1">
    <location>
        <begin position="217"/>
        <end position="257"/>
    </location>
</feature>
<evidence type="ECO:0000259" key="4">
    <source>
        <dbReference type="PROSITE" id="PS50050"/>
    </source>
</evidence>
<evidence type="ECO:0000256" key="1">
    <source>
        <dbReference type="PROSITE-ProRule" id="PRU00206"/>
    </source>
</evidence>
<keyword evidence="2" id="KW-0812">Transmembrane</keyword>
<dbReference type="PROSITE" id="PS50050">
    <property type="entry name" value="TNFR_NGFR_2"/>
    <property type="match status" value="2"/>
</dbReference>
<dbReference type="GO" id="GO:0015026">
    <property type="term" value="F:coreceptor activity"/>
    <property type="evidence" value="ECO:0007669"/>
    <property type="project" value="TreeGrafter"/>
</dbReference>
<feature type="repeat" description="TNFR-Cys" evidence="1">
    <location>
        <begin position="72"/>
        <end position="112"/>
    </location>
</feature>
<evidence type="ECO:0000313" key="5">
    <source>
        <dbReference type="Proteomes" id="UP000515163"/>
    </source>
</evidence>
<dbReference type="SMART" id="SM00208">
    <property type="entry name" value="TNFR"/>
    <property type="match status" value="3"/>
</dbReference>
<feature type="signal peptide" evidence="3">
    <location>
        <begin position="1"/>
        <end position="21"/>
    </location>
</feature>
<dbReference type="InterPro" id="IPR052302">
    <property type="entry name" value="Neurotrophin_rcpt-DD"/>
</dbReference>
<feature type="transmembrane region" description="Helical" evidence="2">
    <location>
        <begin position="323"/>
        <end position="347"/>
    </location>
</feature>
<gene>
    <name evidence="6" type="primary">LOC116296239</name>
</gene>
<dbReference type="AlphaFoldDB" id="A0A6P8HXG2"/>
<dbReference type="PANTHER" id="PTHR46605:SF2">
    <property type="entry name" value="TNFR-CYS DOMAIN-CONTAINING PROTEIN"/>
    <property type="match status" value="1"/>
</dbReference>